<dbReference type="Proteomes" id="UP000182258">
    <property type="component" value="Unassembled WGS sequence"/>
</dbReference>
<dbReference type="EMBL" id="FOMB01000043">
    <property type="protein sequence ID" value="SFD34027.1"/>
    <property type="molecule type" value="Genomic_DNA"/>
</dbReference>
<evidence type="ECO:0000313" key="1">
    <source>
        <dbReference type="EMBL" id="SFD34027.1"/>
    </source>
</evidence>
<protein>
    <submittedName>
        <fullName evidence="1">Uncharacterized protein</fullName>
    </submittedName>
</protein>
<dbReference type="AlphaFoldDB" id="A0A1I1RJ18"/>
<evidence type="ECO:0000313" key="2">
    <source>
        <dbReference type="Proteomes" id="UP000182258"/>
    </source>
</evidence>
<dbReference type="STRING" id="728005.SAMN04488059_1434"/>
<name>A0A1I1RJ18_9HYPH</name>
<accession>A0A1I1RJ18</accession>
<gene>
    <name evidence="1" type="ORF">SAMN04488059_1434</name>
</gene>
<proteinExistence type="predicted"/>
<reference evidence="1 2" key="1">
    <citation type="submission" date="2016-10" db="EMBL/GenBank/DDBJ databases">
        <authorList>
            <person name="de Groot N.N."/>
        </authorList>
    </citation>
    <scope>NUCLEOTIDE SEQUENCE [LARGE SCALE GENOMIC DNA]</scope>
    <source>
        <strain evidence="1 2">CGMCC 1.10210</strain>
    </source>
</reference>
<organism evidence="1 2">
    <name type="scientific">Devosia psychrophila</name>
    <dbReference type="NCBI Taxonomy" id="728005"/>
    <lineage>
        <taxon>Bacteria</taxon>
        <taxon>Pseudomonadati</taxon>
        <taxon>Pseudomonadota</taxon>
        <taxon>Alphaproteobacteria</taxon>
        <taxon>Hyphomicrobiales</taxon>
        <taxon>Devosiaceae</taxon>
        <taxon>Devosia</taxon>
    </lineage>
</organism>
<sequence>MATRSEYGGLLTGKLGQGSHSLFQNWNLADLIKDLRCPIPAASNLRGTLPGDNAGIVTPGQRLRCTYGCFFRRHLLGPKLSRETSIIFAHKAGHKKMTSSDRRTMSGLGDLVFPQSTPAAVRR</sequence>